<evidence type="ECO:0000256" key="1">
    <source>
        <dbReference type="SAM" id="Phobius"/>
    </source>
</evidence>
<feature type="transmembrane region" description="Helical" evidence="1">
    <location>
        <begin position="712"/>
        <end position="733"/>
    </location>
</feature>
<evidence type="ECO:0000313" key="2">
    <source>
        <dbReference type="EMBL" id="MEB3428492.1"/>
    </source>
</evidence>
<feature type="transmembrane region" description="Helical" evidence="1">
    <location>
        <begin position="272"/>
        <end position="294"/>
    </location>
</feature>
<accession>A0AAW9MUV1</accession>
<keyword evidence="1" id="KW-0472">Membrane</keyword>
<keyword evidence="3" id="KW-1185">Reference proteome</keyword>
<dbReference type="PANTHER" id="PTHR43471">
    <property type="entry name" value="ABC TRANSPORTER PERMEASE"/>
    <property type="match status" value="1"/>
</dbReference>
<dbReference type="AlphaFoldDB" id="A0AAW9MUV1"/>
<feature type="transmembrane region" description="Helical" evidence="1">
    <location>
        <begin position="644"/>
        <end position="668"/>
    </location>
</feature>
<keyword evidence="1" id="KW-1133">Transmembrane helix</keyword>
<comment type="caution">
    <text evidence="2">The sequence shown here is derived from an EMBL/GenBank/DDBJ whole genome shotgun (WGS) entry which is preliminary data.</text>
</comment>
<dbReference type="Proteomes" id="UP001357733">
    <property type="component" value="Unassembled WGS sequence"/>
</dbReference>
<feature type="transmembrane region" description="Helical" evidence="1">
    <location>
        <begin position="419"/>
        <end position="436"/>
    </location>
</feature>
<feature type="transmembrane region" description="Helical" evidence="1">
    <location>
        <begin position="364"/>
        <end position="380"/>
    </location>
</feature>
<keyword evidence="1" id="KW-0812">Transmembrane</keyword>
<evidence type="ECO:0000313" key="3">
    <source>
        <dbReference type="Proteomes" id="UP001357733"/>
    </source>
</evidence>
<feature type="transmembrane region" description="Helical" evidence="1">
    <location>
        <begin position="301"/>
        <end position="319"/>
    </location>
</feature>
<organism evidence="2 3">
    <name type="scientific">Citroniella saccharovorans</name>
    <dbReference type="NCBI Taxonomy" id="2053367"/>
    <lineage>
        <taxon>Bacteria</taxon>
        <taxon>Bacillati</taxon>
        <taxon>Bacillota</taxon>
        <taxon>Tissierellia</taxon>
        <taxon>Tissierellales</taxon>
        <taxon>Peptoniphilaceae</taxon>
        <taxon>Citroniella</taxon>
    </lineage>
</organism>
<feature type="transmembrane region" description="Helical" evidence="1">
    <location>
        <begin position="740"/>
        <end position="757"/>
    </location>
</feature>
<dbReference type="GO" id="GO:0140359">
    <property type="term" value="F:ABC-type transporter activity"/>
    <property type="evidence" value="ECO:0007669"/>
    <property type="project" value="InterPro"/>
</dbReference>
<dbReference type="EMBL" id="JAYKOT010000001">
    <property type="protein sequence ID" value="MEB3428492.1"/>
    <property type="molecule type" value="Genomic_DNA"/>
</dbReference>
<name>A0AAW9MUV1_9FIRM</name>
<feature type="transmembrane region" description="Helical" evidence="1">
    <location>
        <begin position="791"/>
        <end position="813"/>
    </location>
</feature>
<dbReference type="Pfam" id="PF12679">
    <property type="entry name" value="ABC2_membrane_2"/>
    <property type="match status" value="1"/>
</dbReference>
<feature type="transmembrane region" description="Helical" evidence="1">
    <location>
        <begin position="213"/>
        <end position="239"/>
    </location>
</feature>
<gene>
    <name evidence="2" type="ORF">VLK81_00275</name>
</gene>
<dbReference type="RefSeq" id="WP_324618577.1">
    <property type="nucleotide sequence ID" value="NZ_JAYKOT010000001.1"/>
</dbReference>
<feature type="transmembrane region" description="Helical" evidence="1">
    <location>
        <begin position="173"/>
        <end position="192"/>
    </location>
</feature>
<proteinExistence type="predicted"/>
<protein>
    <submittedName>
        <fullName evidence="2">ABC transporter permease subunit</fullName>
    </submittedName>
</protein>
<reference evidence="2 3" key="1">
    <citation type="submission" date="2024-01" db="EMBL/GenBank/DDBJ databases">
        <title>Complete genome sequence of Citroniella saccharovorans strain M6.X9, isolated from human fecal sample.</title>
        <authorList>
            <person name="Cheng G."/>
            <person name="Westerholm M."/>
            <person name="Schnurer A."/>
        </authorList>
    </citation>
    <scope>NUCLEOTIDE SEQUENCE [LARGE SCALE GENOMIC DNA]</scope>
    <source>
        <strain evidence="2 3">DSM 29873</strain>
    </source>
</reference>
<dbReference type="GO" id="GO:0005886">
    <property type="term" value="C:plasma membrane"/>
    <property type="evidence" value="ECO:0007669"/>
    <property type="project" value="UniProtKB-SubCell"/>
</dbReference>
<sequence length="819" mass="94679">MLNFELKKILKSKQPIIIILLALFMAFSSFRSIDMRHFVIVANEKIPYSRESYLNYFVENIEKTDLDEQEQKELKREAISEEFAFLDEAYKESEGLNEERAFILRDAAFKYAEKQLDIIKKYNLKIPTSMQKAIEWNNFEEEIIKKYNTSLYTGPSTVLALNPFRILIESTNSIFGIVPILLIIVLSLAITGKEKSDGSALFSKFSPVKTNKLIFSKLLTSILLALLYSIFAVFFSLIISKMYGYSWLNGQYEIYRIFTEDGSFKYYLAYELLLRIILIFLFMTTFFTSVGIYISSKNGNFVSKIFIISTIVIILTILTKSFDSFRTIFNPIYSLNIKENILGYIIYTNTSSLDGQNYIYSKGQLQYIIYFFISFIFLHLSQKNWWNIKNEEKASFKKVESLFNFEKVKILYNNSFKTLILATLSIFLVIFISLIVKDIKMDKANQHTRLAGNFELMLNNLKYNAELVADLYGDDVSGDVKSKIEKYENLYNEALKAYSYYKEGNGKDYYNIMLTELNYDENENHDSIEGRNAGIATYFESKKLYEYLSENNIKPETISYTIFISAYEKLIPEAFLFKEDNIYSHSALYLPRRLERTYPIDLLIIGIISMVAFGAYTFDKEHGNQIELLYTQPVTRRKYHINKVASSFLVGLLTLAIIFAFIFLFGLISGGLGDYRFPVLEYIKDIDLETIQSNTESYFKLIPIWRYDIKLFVIYVFQIGFLASLVSFVSIFVKEKMKALGLSLGLTALFTYIQSTINSPIKAFSPFTYMRASTLANGSYIINSGLKTNNVYIGLCVLLISSIILFFAGSFLVKKIDVK</sequence>